<protein>
    <recommendedName>
        <fullName evidence="3">EF-hand domain-containing protein</fullName>
    </recommendedName>
</protein>
<accession>A0A1Z5JG05</accession>
<dbReference type="AlphaFoldDB" id="A0A1Z5JG05"/>
<dbReference type="InParanoid" id="A0A1Z5JG05"/>
<evidence type="ECO:0000313" key="1">
    <source>
        <dbReference type="EMBL" id="GAX12856.1"/>
    </source>
</evidence>
<gene>
    <name evidence="1" type="ORF">FisN_15Hu339</name>
</gene>
<dbReference type="EMBL" id="BDSP01000055">
    <property type="protein sequence ID" value="GAX12856.1"/>
    <property type="molecule type" value="Genomic_DNA"/>
</dbReference>
<dbReference type="OrthoDB" id="75724at2759"/>
<name>A0A1Z5JG05_FISSO</name>
<comment type="caution">
    <text evidence="1">The sequence shown here is derived from an EMBL/GenBank/DDBJ whole genome shotgun (WGS) entry which is preliminary data.</text>
</comment>
<sequence>MYYPATQNQQSSQDAEAAVSRFFFQRRALEQLRDSLALIPLQQQTAYREALIRCPQLVETESDPMQFLLFADFNVWSAAERLVTYWEKRKEVFGERAFLPLLDLSGNGALTAEDVQLIVTGSFLLTAEDTVVVDRSLEPESAEVSIESQIRRNVFLYQLLARHRVTAMQGCKFVVRYKRFKSMDQRVAAKSSEICTTAFPIRIKAVHMVFAADFQLGFIQNAVSFLCKLWGISSSYLFLHHCETPELALMKLVPHGLLPSALPLSLGGSYNPGVDFVRFLTKLGFTSRSGTENAARCDASSVSQTSSIHSEQDLFAGGKISARHMKSFQEAMELLPATDKAAYLQAVQQAPDLVEDESPPSLFMEFSDYDAWAAVRCYDGFVLPLCFQCISRLYDGVARRHDSVIIGDTVSMYSAIVPCCQ</sequence>
<dbReference type="InterPro" id="IPR018247">
    <property type="entry name" value="EF_Hand_1_Ca_BS"/>
</dbReference>
<dbReference type="Proteomes" id="UP000198406">
    <property type="component" value="Unassembled WGS sequence"/>
</dbReference>
<proteinExistence type="predicted"/>
<organism evidence="1 2">
    <name type="scientific">Fistulifera solaris</name>
    <name type="common">Oleaginous diatom</name>
    <dbReference type="NCBI Taxonomy" id="1519565"/>
    <lineage>
        <taxon>Eukaryota</taxon>
        <taxon>Sar</taxon>
        <taxon>Stramenopiles</taxon>
        <taxon>Ochrophyta</taxon>
        <taxon>Bacillariophyta</taxon>
        <taxon>Bacillariophyceae</taxon>
        <taxon>Bacillariophycidae</taxon>
        <taxon>Naviculales</taxon>
        <taxon>Naviculaceae</taxon>
        <taxon>Fistulifera</taxon>
    </lineage>
</organism>
<dbReference type="PROSITE" id="PS00018">
    <property type="entry name" value="EF_HAND_1"/>
    <property type="match status" value="1"/>
</dbReference>
<keyword evidence="2" id="KW-1185">Reference proteome</keyword>
<evidence type="ECO:0008006" key="3">
    <source>
        <dbReference type="Google" id="ProtNLM"/>
    </source>
</evidence>
<evidence type="ECO:0000313" key="2">
    <source>
        <dbReference type="Proteomes" id="UP000198406"/>
    </source>
</evidence>
<reference evidence="1 2" key="1">
    <citation type="journal article" date="2015" name="Plant Cell">
        <title>Oil accumulation by the oleaginous diatom Fistulifera solaris as revealed by the genome and transcriptome.</title>
        <authorList>
            <person name="Tanaka T."/>
            <person name="Maeda Y."/>
            <person name="Veluchamy A."/>
            <person name="Tanaka M."/>
            <person name="Abida H."/>
            <person name="Marechal E."/>
            <person name="Bowler C."/>
            <person name="Muto M."/>
            <person name="Sunaga Y."/>
            <person name="Tanaka M."/>
            <person name="Yoshino T."/>
            <person name="Taniguchi T."/>
            <person name="Fukuda Y."/>
            <person name="Nemoto M."/>
            <person name="Matsumoto M."/>
            <person name="Wong P.S."/>
            <person name="Aburatani S."/>
            <person name="Fujibuchi W."/>
        </authorList>
    </citation>
    <scope>NUCLEOTIDE SEQUENCE [LARGE SCALE GENOMIC DNA]</scope>
    <source>
        <strain evidence="1 2">JPCC DA0580</strain>
    </source>
</reference>